<dbReference type="Pfam" id="PF02225">
    <property type="entry name" value="PA"/>
    <property type="match status" value="1"/>
</dbReference>
<evidence type="ECO:0000256" key="1">
    <source>
        <dbReference type="ARBA" id="ARBA00011073"/>
    </source>
</evidence>
<keyword evidence="13" id="KW-0472">Membrane</keyword>
<organism evidence="18 19">
    <name type="scientific">Gleimia coleocanis DSM 15436</name>
    <dbReference type="NCBI Taxonomy" id="525245"/>
    <lineage>
        <taxon>Bacteria</taxon>
        <taxon>Bacillati</taxon>
        <taxon>Actinomycetota</taxon>
        <taxon>Actinomycetes</taxon>
        <taxon>Actinomycetales</taxon>
        <taxon>Actinomycetaceae</taxon>
        <taxon>Gleimia</taxon>
    </lineage>
</organism>
<dbReference type="PANTHER" id="PTHR43806:SF11">
    <property type="entry name" value="CEREVISIN-RELATED"/>
    <property type="match status" value="1"/>
</dbReference>
<protein>
    <submittedName>
        <fullName evidence="18">LPXTG-motif cell wall anchor domain protein</fullName>
    </submittedName>
</protein>
<evidence type="ECO:0000256" key="14">
    <source>
        <dbReference type="SAM" id="SignalP"/>
    </source>
</evidence>
<dbReference type="InterPro" id="IPR010435">
    <property type="entry name" value="C5a/SBT2-like_Fn3"/>
</dbReference>
<evidence type="ECO:0000256" key="10">
    <source>
        <dbReference type="PROSITE-ProRule" id="PRU01240"/>
    </source>
</evidence>
<dbReference type="InterPro" id="IPR000209">
    <property type="entry name" value="Peptidase_S8/S53_dom"/>
</dbReference>
<keyword evidence="3" id="KW-0964">Secreted</keyword>
<dbReference type="PROSITE" id="PS00138">
    <property type="entry name" value="SUBTILASE_SER"/>
    <property type="match status" value="1"/>
</dbReference>
<feature type="signal peptide" evidence="14">
    <location>
        <begin position="1"/>
        <end position="25"/>
    </location>
</feature>
<dbReference type="InterPro" id="IPR034216">
    <property type="entry name" value="C5a_Peptidase"/>
</dbReference>
<evidence type="ECO:0000256" key="8">
    <source>
        <dbReference type="ARBA" id="ARBA00022825"/>
    </source>
</evidence>
<dbReference type="PANTHER" id="PTHR43806">
    <property type="entry name" value="PEPTIDASE S8"/>
    <property type="match status" value="1"/>
</dbReference>
<feature type="chain" id="PRO_5002902370" evidence="14">
    <location>
        <begin position="26"/>
        <end position="1753"/>
    </location>
</feature>
<feature type="active site" description="Charge relay system" evidence="9 10">
    <location>
        <position position="538"/>
    </location>
</feature>
<dbReference type="InterPro" id="IPR036852">
    <property type="entry name" value="Peptidase_S8/S53_dom_sf"/>
</dbReference>
<accession>C0VZ59</accession>
<dbReference type="CDD" id="cd07475">
    <property type="entry name" value="Peptidases_S8_C5a_Peptidase"/>
    <property type="match status" value="1"/>
</dbReference>
<keyword evidence="2" id="KW-0134">Cell wall</keyword>
<feature type="active site" description="Charge relay system" evidence="9 10">
    <location>
        <position position="156"/>
    </location>
</feature>
<dbReference type="RefSeq" id="WP_006547446.1">
    <property type="nucleotide sequence ID" value="NZ_DS999545.1"/>
</dbReference>
<evidence type="ECO:0000256" key="2">
    <source>
        <dbReference type="ARBA" id="ARBA00022512"/>
    </source>
</evidence>
<dbReference type="InterPro" id="IPR015500">
    <property type="entry name" value="Peptidase_S8_subtilisin-rel"/>
</dbReference>
<feature type="domain" description="C5a peptidase/Subtilisin-like protease SBT2-like Fn3-like" evidence="17">
    <location>
        <begin position="620"/>
        <end position="725"/>
    </location>
</feature>
<name>C0VZ59_9ACTO</name>
<evidence type="ECO:0000256" key="5">
    <source>
        <dbReference type="ARBA" id="ARBA00022729"/>
    </source>
</evidence>
<evidence type="ECO:0000256" key="3">
    <source>
        <dbReference type="ARBA" id="ARBA00022525"/>
    </source>
</evidence>
<evidence type="ECO:0000256" key="4">
    <source>
        <dbReference type="ARBA" id="ARBA00022670"/>
    </source>
</evidence>
<dbReference type="Gene3D" id="3.50.30.30">
    <property type="match status" value="1"/>
</dbReference>
<evidence type="ECO:0000259" key="17">
    <source>
        <dbReference type="Pfam" id="PF06280"/>
    </source>
</evidence>
<feature type="domain" description="PA" evidence="16">
    <location>
        <begin position="401"/>
        <end position="469"/>
    </location>
</feature>
<dbReference type="Pfam" id="PF06280">
    <property type="entry name" value="fn3_5"/>
    <property type="match status" value="1"/>
</dbReference>
<dbReference type="SUPFAM" id="SSF52025">
    <property type="entry name" value="PA domain"/>
    <property type="match status" value="1"/>
</dbReference>
<dbReference type="GO" id="GO:0016020">
    <property type="term" value="C:membrane"/>
    <property type="evidence" value="ECO:0007669"/>
    <property type="project" value="InterPro"/>
</dbReference>
<evidence type="ECO:0000259" key="16">
    <source>
        <dbReference type="Pfam" id="PF02225"/>
    </source>
</evidence>
<keyword evidence="4 10" id="KW-0645">Protease</keyword>
<keyword evidence="6" id="KW-0677">Repeat</keyword>
<proteinExistence type="inferred from homology"/>
<evidence type="ECO:0000256" key="12">
    <source>
        <dbReference type="SAM" id="MobiDB-lite"/>
    </source>
</evidence>
<reference evidence="18 19" key="1">
    <citation type="submission" date="2009-01" db="EMBL/GenBank/DDBJ databases">
        <authorList>
            <person name="Qin X."/>
            <person name="Bachman B."/>
            <person name="Battles P."/>
            <person name="Bell A."/>
            <person name="Bess C."/>
            <person name="Bickham C."/>
            <person name="Chaboub L."/>
            <person name="Chen D."/>
            <person name="Coyle M."/>
            <person name="Deiros D.R."/>
            <person name="Dinh H."/>
            <person name="Forbes L."/>
            <person name="Fowler G."/>
            <person name="Francisco L."/>
            <person name="Fu Q."/>
            <person name="Gubbala S."/>
            <person name="Hale W."/>
            <person name="Han Y."/>
            <person name="Hemphill L."/>
            <person name="Highlander S.K."/>
            <person name="Hirani K."/>
            <person name="Hogues M."/>
            <person name="Jackson L."/>
            <person name="Jakkamsetti A."/>
            <person name="Javaid M."/>
            <person name="Jiang H."/>
            <person name="Korchina V."/>
            <person name="Kovar C."/>
            <person name="Lara F."/>
            <person name="Lee S."/>
            <person name="Mata R."/>
            <person name="Mathew T."/>
            <person name="Moen C."/>
            <person name="Morales K."/>
            <person name="Munidasa M."/>
            <person name="Nazareth L."/>
            <person name="Ngo R."/>
            <person name="Nguyen L."/>
            <person name="Okwuonu G."/>
            <person name="Ongeri F."/>
            <person name="Patil S."/>
            <person name="Petrosino J."/>
            <person name="Pham C."/>
            <person name="Pham P."/>
            <person name="Pu L.-L."/>
            <person name="Puazo M."/>
            <person name="Raj R."/>
            <person name="Reid J."/>
            <person name="Rouhana J."/>
            <person name="Saada N."/>
            <person name="Shang Y."/>
            <person name="Simmons D."/>
            <person name="Thornton R."/>
            <person name="Warren J."/>
            <person name="Weissenberger G."/>
            <person name="Zhang J."/>
            <person name="Zhang L."/>
            <person name="Zhou C."/>
            <person name="Zhu D."/>
            <person name="Muzny D."/>
            <person name="Worley K."/>
            <person name="Gibbs R."/>
        </authorList>
    </citation>
    <scope>NUCLEOTIDE SEQUENCE [LARGE SCALE GENOMIC DNA]</scope>
    <source>
        <strain evidence="18 19">DSM 15436</strain>
    </source>
</reference>
<keyword evidence="13" id="KW-1133">Transmembrane helix</keyword>
<dbReference type="InterPro" id="IPR023828">
    <property type="entry name" value="Peptidase_S8_Ser-AS"/>
</dbReference>
<evidence type="ECO:0000256" key="11">
    <source>
        <dbReference type="RuleBase" id="RU003355"/>
    </source>
</evidence>
<feature type="transmembrane region" description="Helical" evidence="13">
    <location>
        <begin position="1730"/>
        <end position="1748"/>
    </location>
</feature>
<evidence type="ECO:0000256" key="13">
    <source>
        <dbReference type="SAM" id="Phobius"/>
    </source>
</evidence>
<evidence type="ECO:0000256" key="9">
    <source>
        <dbReference type="PIRSR" id="PIRSR615500-1"/>
    </source>
</evidence>
<dbReference type="PROSITE" id="PS00136">
    <property type="entry name" value="SUBTILASE_ASP"/>
    <property type="match status" value="1"/>
</dbReference>
<dbReference type="Proteomes" id="UP000010301">
    <property type="component" value="Unassembled WGS sequence"/>
</dbReference>
<evidence type="ECO:0000313" key="18">
    <source>
        <dbReference type="EMBL" id="EEH64712.1"/>
    </source>
</evidence>
<dbReference type="NCBIfam" id="TIGR01167">
    <property type="entry name" value="LPXTG_anchor"/>
    <property type="match status" value="1"/>
</dbReference>
<dbReference type="PROSITE" id="PS51892">
    <property type="entry name" value="SUBTILASE"/>
    <property type="match status" value="1"/>
</dbReference>
<dbReference type="InterPro" id="IPR046450">
    <property type="entry name" value="PA_dom_sf"/>
</dbReference>
<evidence type="ECO:0000313" key="19">
    <source>
        <dbReference type="Proteomes" id="UP000010301"/>
    </source>
</evidence>
<dbReference type="Gene3D" id="2.60.40.1710">
    <property type="entry name" value="Subtilisin-like superfamily"/>
    <property type="match status" value="1"/>
</dbReference>
<keyword evidence="8 10" id="KW-0720">Serine protease</keyword>
<dbReference type="InterPro" id="IPR022398">
    <property type="entry name" value="Peptidase_S8_His-AS"/>
</dbReference>
<dbReference type="Gene3D" id="3.40.50.200">
    <property type="entry name" value="Peptidase S8/S53 domain"/>
    <property type="match status" value="1"/>
</dbReference>
<keyword evidence="5 14" id="KW-0732">Signal</keyword>
<feature type="region of interest" description="Disordered" evidence="12">
    <location>
        <begin position="1447"/>
        <end position="1475"/>
    </location>
</feature>
<dbReference type="PROSITE" id="PS00137">
    <property type="entry name" value="SUBTILASE_HIS"/>
    <property type="match status" value="1"/>
</dbReference>
<evidence type="ECO:0000256" key="7">
    <source>
        <dbReference type="ARBA" id="ARBA00022801"/>
    </source>
</evidence>
<dbReference type="STRING" id="525245.HMPREF0044_0449"/>
<comment type="similarity">
    <text evidence="1 10 11">Belongs to the peptidase S8 family.</text>
</comment>
<dbReference type="eggNOG" id="COG1404">
    <property type="taxonomic scope" value="Bacteria"/>
</dbReference>
<comment type="caution">
    <text evidence="18">The sequence shown here is derived from an EMBL/GenBank/DDBJ whole genome shotgun (WGS) entry which is preliminary data.</text>
</comment>
<dbReference type="PRINTS" id="PR00723">
    <property type="entry name" value="SUBTILISIN"/>
</dbReference>
<dbReference type="GO" id="GO:0004252">
    <property type="term" value="F:serine-type endopeptidase activity"/>
    <property type="evidence" value="ECO:0007669"/>
    <property type="project" value="UniProtKB-UniRule"/>
</dbReference>
<gene>
    <name evidence="18" type="ORF">HMPREF0044_0449</name>
</gene>
<keyword evidence="13" id="KW-0812">Transmembrane</keyword>
<dbReference type="InterPro" id="IPR003137">
    <property type="entry name" value="PA_domain"/>
</dbReference>
<dbReference type="InterPro" id="IPR023827">
    <property type="entry name" value="Peptidase_S8_Asp-AS"/>
</dbReference>
<evidence type="ECO:0000256" key="6">
    <source>
        <dbReference type="ARBA" id="ARBA00022737"/>
    </source>
</evidence>
<dbReference type="EMBL" id="ACFG01000004">
    <property type="protein sequence ID" value="EEH64712.1"/>
    <property type="molecule type" value="Genomic_DNA"/>
</dbReference>
<dbReference type="SUPFAM" id="SSF52743">
    <property type="entry name" value="Subtilisin-like"/>
    <property type="match status" value="1"/>
</dbReference>
<feature type="domain" description="Peptidase S8/S53" evidence="15">
    <location>
        <begin position="147"/>
        <end position="598"/>
    </location>
</feature>
<sequence length="1753" mass="186524">MKRSKRVIAGVTAAWLLFTPAVAFATETEPAPAVSQNANTTEQTQYVKVMILTHNQPTRPGSELVNLRAVNKLRDHLVAKYGIKPDRSFGYLVKGLAAMVPEDKLAEIAAEPDVASVERTREYKPLMGTAGDLTFSTDARKEHGVDGQGIVVSIIDTGIDIHHQDMILDSGAKTKLTAAAGFTTKVPWGYNYADDNNEVKDLTSSQHGMHVAGIVAANGGAADASPYTNGRINGVAPNAQLLAMKVFPNESSKGVSASTEDIIAALEDSVKHKADIINMSLGSPNGFSGTTEGEQRAVKVATDAGVEVIVAAGNEGLNFSASGVTDDVLGLLDDGTVGSPATATTALAVASVDNVSSVSRAARAVQADTQASFSYSLQTGVLDGNPHRVVYGGLGKPGEVPDNARGAYVLIERGEIAFSKKFQEAVKKGAIGVIVYNHASGGETIPGMAGIDGFDIVGVGMTHSAGERLKAMIEKGETTLVFTDDLEPNPVSSAKTPSDFSSWGSTSSLDFKPQIAGIGGEVWSTFNDNEYENSSGTSMAAPHVAGVTALVLQKAKEKYAGLTPNELNELNRIALANTAQVLKNDAGVPFSPRQMGAGLVNTKAAIETDVFATVDNSPWVALKEVQSAESFTVKLQNKGLVDREYQVGATCVVNETNLEGEKTQTECNPAETLTADANTVTVPAGGTASVTYTLTPDATEAHWLGAWSQFTSTDPKVPTLSVPVLGFAGDWNAERIIDAPLGNPSVFDVLFENPDDNRYRTQLTTRSITGNEVAYKDGSDFWISPNGDQNRDNLLAKVVLLRNAKEIRGSIVDSTGKVLRELGKESFVSRHSVTEYQEQQPNVMHDLAQISFDGRIYNKKIGDFEYLADGEYTYRLAAKLDDSFAPQLTEMKFKVDTVKPTVQLDEIKVDEVTKDVTVTFTASDSGSGLGFTGITLNGLQSIPAELNAENKLELQLPAHLLSNIRTAELYVTDLAGNEYAQKIKVTPGHLDIDAEEEWELEAIGPKAKSGFYDELIVKDGVRRISGEVTEPVNRITVNGQEVTLVDGRFDTSVAVTENDENTVVVRGYGGSQPEVKTFTFTYDAADPTVELFDAQRDDASGLYTITRDENMEIHLRGRVTDNLAEPEVYLTVVGVSDEEELPVINEEFTYQAEVPEHASLVLLEVTDGVNSTSELIRISNGVFNPESTLIFGDLKTADINIVTKDDANVTQRDGKYFYNWEGILSAIPQTLQIQGNDVEFSATTGEFVYEIELAQGITPVNLKLIDTKGNVIHDTSLRILFDSVLPVYTLEEGKPAINPDGAIYLKEAGEIQFKGTVADNAFGYAMALNGNIIENVLSIFDPTVEATTRTFDRLETGEDGDIFLLGLYDQFGNYTERQIPIVVDATLPTATVSGIEDGATYKVPFGQKTLTKQVTVTANDAHLKGLNVTLNGEKVATKVVKAVPHPKASFVQEGDDATGKRLGDGSTPLDPGRASNLEEPIAEVSVTAETTVDEATAPNATAVADAVSERAAVVAAADATGNVVAAETPETELAVTVEVEAPIGDNTLIVEAGDKAGNVNATTVAFKVEEATAVPAEVKVTAKGKTLTATLTGEATVPEGVKLTIEATAEGNVNTFMPKADMVFPVNYALVLSSELGTVEYILPDGTIETPKLVKTDGKYTFTAPSNAVIRVITANRGTNPSVGSNNSGPKVDTNLPPVGVPITDGVANGKSAKTPVKDTLTNTGTNSSGTLLLSAILLVAGIALLALRRRQH</sequence>
<dbReference type="GO" id="GO:0006508">
    <property type="term" value="P:proteolysis"/>
    <property type="evidence" value="ECO:0007669"/>
    <property type="project" value="UniProtKB-KW"/>
</dbReference>
<feature type="active site" description="Charge relay system" evidence="9 10">
    <location>
        <position position="207"/>
    </location>
</feature>
<dbReference type="OrthoDB" id="614750at2"/>
<dbReference type="InterPro" id="IPR050131">
    <property type="entry name" value="Peptidase_S8_subtilisin-like"/>
</dbReference>
<evidence type="ECO:0000259" key="15">
    <source>
        <dbReference type="Pfam" id="PF00082"/>
    </source>
</evidence>
<dbReference type="Pfam" id="PF00082">
    <property type="entry name" value="Peptidase_S8"/>
    <property type="match status" value="1"/>
</dbReference>
<keyword evidence="19" id="KW-1185">Reference proteome</keyword>
<keyword evidence="7 10" id="KW-0378">Hydrolase</keyword>
<dbReference type="HOGENOM" id="CLU_001768_2_0_11"/>